<proteinExistence type="predicted"/>
<sequence length="434" mass="46573">DGGAARSDEVAKRPVSMIESGPAAGVLASAHLARNIGLNKVITFDMGGTTAKAGVVLGGQPQVVYEFEAAGKTHSGRSIKGSGYTVRYPFIDLVEVSAGGGTIAWVDEAGGLRVGPRSAGAEPGPAAYGRGGVEPTVTDANTLLGRLNPKGLLDSQMHLYPELAEKALAEIGVRLGLSVEDTAISVLRLINTHMGRAIELVSVERGRNPRDFTLVAFGGAGPMHACDLAEEVGVTQIVVPPDPGVFSAYGLLTTDFVRHFGKTVMCTPEEVESKLAAFRGEVESRLLSEGLKDFRLSEYVDARYAGQSYELTLPYTPNLVEEFGRAHREAYGYSAPDTVEVVSIRIKATVALPKAGMVRHRADKRLRVEPAEYRRAWIGGRFLNVGIYRREDLRGGFEVDGPVIIEEYTSTTVVNPGWRCTVGDFGVLTLRRSI</sequence>
<evidence type="ECO:0000259" key="2">
    <source>
        <dbReference type="Pfam" id="PF19278"/>
    </source>
</evidence>
<name>A0A2R6AUF2_9ARCH</name>
<dbReference type="GO" id="GO:0006749">
    <property type="term" value="P:glutathione metabolic process"/>
    <property type="evidence" value="ECO:0007669"/>
    <property type="project" value="TreeGrafter"/>
</dbReference>
<dbReference type="InterPro" id="IPR002821">
    <property type="entry name" value="Hydantoinase_A"/>
</dbReference>
<protein>
    <submittedName>
        <fullName evidence="3">Uncharacterized protein</fullName>
    </submittedName>
</protein>
<dbReference type="Pfam" id="PF19278">
    <property type="entry name" value="Hydant_A_C"/>
    <property type="match status" value="1"/>
</dbReference>
<dbReference type="Pfam" id="PF01968">
    <property type="entry name" value="Hydantoinase_A"/>
    <property type="match status" value="1"/>
</dbReference>
<dbReference type="PANTHER" id="PTHR11365:SF23">
    <property type="entry name" value="HYPOTHETICAL 5-OXOPROLINASE (EUROFUNG)-RELATED"/>
    <property type="match status" value="1"/>
</dbReference>
<accession>A0A2R6AUF2</accession>
<feature type="domain" description="Acetophenone carboxylase-like C-terminal" evidence="2">
    <location>
        <begin position="319"/>
        <end position="431"/>
    </location>
</feature>
<evidence type="ECO:0000313" key="4">
    <source>
        <dbReference type="Proteomes" id="UP000240490"/>
    </source>
</evidence>
<dbReference type="EMBL" id="NEXJ01000100">
    <property type="protein sequence ID" value="PSN90000.1"/>
    <property type="molecule type" value="Genomic_DNA"/>
</dbReference>
<gene>
    <name evidence="3" type="ORF">B9Q08_05790</name>
</gene>
<dbReference type="PANTHER" id="PTHR11365">
    <property type="entry name" value="5-OXOPROLINASE RELATED"/>
    <property type="match status" value="1"/>
</dbReference>
<dbReference type="InterPro" id="IPR045079">
    <property type="entry name" value="Oxoprolinase-like"/>
</dbReference>
<organism evidence="3 4">
    <name type="scientific">Candidatus Marsarchaeota G2 archaeon ECH_B_SAG-M15</name>
    <dbReference type="NCBI Taxonomy" id="1978162"/>
    <lineage>
        <taxon>Archaea</taxon>
        <taxon>Candidatus Marsarchaeota</taxon>
        <taxon>Candidatus Marsarchaeota group 2</taxon>
    </lineage>
</organism>
<dbReference type="AlphaFoldDB" id="A0A2R6AUF2"/>
<feature type="non-terminal residue" evidence="3">
    <location>
        <position position="1"/>
    </location>
</feature>
<dbReference type="Proteomes" id="UP000240490">
    <property type="component" value="Unassembled WGS sequence"/>
</dbReference>
<comment type="caution">
    <text evidence="3">The sequence shown here is derived from an EMBL/GenBank/DDBJ whole genome shotgun (WGS) entry which is preliminary data.</text>
</comment>
<evidence type="ECO:0000313" key="3">
    <source>
        <dbReference type="EMBL" id="PSN90000.1"/>
    </source>
</evidence>
<feature type="domain" description="Hydantoinase A/oxoprolinase" evidence="1">
    <location>
        <begin position="1"/>
        <end position="257"/>
    </location>
</feature>
<reference evidence="3 4" key="1">
    <citation type="submission" date="2017-04" db="EMBL/GenBank/DDBJ databases">
        <title>Novel microbial lineages endemic to geothermal iron-oxide mats fill important gaps in the evolutionary history of Archaea.</title>
        <authorList>
            <person name="Jay Z.J."/>
            <person name="Beam J.P."/>
            <person name="Dlakic M."/>
            <person name="Rusch D.B."/>
            <person name="Kozubal M.A."/>
            <person name="Inskeep W.P."/>
        </authorList>
    </citation>
    <scope>NUCLEOTIDE SEQUENCE [LARGE SCALE GENOMIC DNA]</scope>
    <source>
        <strain evidence="3">ECH_B_SAG-M15</strain>
    </source>
</reference>
<evidence type="ECO:0000259" key="1">
    <source>
        <dbReference type="Pfam" id="PF01968"/>
    </source>
</evidence>
<dbReference type="InterPro" id="IPR049517">
    <property type="entry name" value="ACX-like_C"/>
</dbReference>
<dbReference type="GO" id="GO:0017168">
    <property type="term" value="F:5-oxoprolinase (ATP-hydrolyzing) activity"/>
    <property type="evidence" value="ECO:0007669"/>
    <property type="project" value="TreeGrafter"/>
</dbReference>
<dbReference type="GO" id="GO:0005829">
    <property type="term" value="C:cytosol"/>
    <property type="evidence" value="ECO:0007669"/>
    <property type="project" value="TreeGrafter"/>
</dbReference>